<evidence type="ECO:0000256" key="4">
    <source>
        <dbReference type="ARBA" id="ARBA00023027"/>
    </source>
</evidence>
<dbReference type="GO" id="GO:0051287">
    <property type="term" value="F:NAD binding"/>
    <property type="evidence" value="ECO:0007669"/>
    <property type="project" value="InterPro"/>
</dbReference>
<comment type="similarity">
    <text evidence="1">Belongs to the PdxA family. PdxA2 subfamily.</text>
</comment>
<dbReference type="GO" id="GO:0050570">
    <property type="term" value="F:4-hydroxythreonine-4-phosphate dehydrogenase activity"/>
    <property type="evidence" value="ECO:0007669"/>
    <property type="project" value="UniProtKB-EC"/>
</dbReference>
<dbReference type="NCBIfam" id="TIGR00557">
    <property type="entry name" value="pdxA"/>
    <property type="match status" value="1"/>
</dbReference>
<dbReference type="SUPFAM" id="SSF53659">
    <property type="entry name" value="Isocitrate/Isopropylmalate dehydrogenase-like"/>
    <property type="match status" value="1"/>
</dbReference>
<evidence type="ECO:0000313" key="5">
    <source>
        <dbReference type="EMBL" id="QIN85235.1"/>
    </source>
</evidence>
<evidence type="ECO:0000313" key="6">
    <source>
        <dbReference type="Proteomes" id="UP000501452"/>
    </source>
</evidence>
<name>A0A6G8QFG0_9ACTN</name>
<keyword evidence="4" id="KW-0520">NAD</keyword>
<dbReference type="GO" id="GO:0046872">
    <property type="term" value="F:metal ion binding"/>
    <property type="evidence" value="ECO:0007669"/>
    <property type="project" value="UniProtKB-KW"/>
</dbReference>
<evidence type="ECO:0000256" key="3">
    <source>
        <dbReference type="ARBA" id="ARBA00023002"/>
    </source>
</evidence>
<reference evidence="5 6" key="1">
    <citation type="submission" date="2019-10" db="EMBL/GenBank/DDBJ databases">
        <title>Rubrobacter sp nov SCSIO 52090 isolated from a deep-sea sediment in the South China Sea.</title>
        <authorList>
            <person name="Chen R.W."/>
        </authorList>
    </citation>
    <scope>NUCLEOTIDE SEQUENCE [LARGE SCALE GENOMIC DNA]</scope>
    <source>
        <strain evidence="5 6">SCSIO 52909</strain>
    </source>
</reference>
<gene>
    <name evidence="5" type="primary">pdxA</name>
    <name evidence="5" type="ORF">GBA63_16880</name>
</gene>
<keyword evidence="6" id="KW-1185">Reference proteome</keyword>
<dbReference type="Pfam" id="PF04166">
    <property type="entry name" value="PdxA"/>
    <property type="match status" value="1"/>
</dbReference>
<dbReference type="Gene3D" id="3.40.718.10">
    <property type="entry name" value="Isopropylmalate Dehydrogenase"/>
    <property type="match status" value="1"/>
</dbReference>
<evidence type="ECO:0000256" key="2">
    <source>
        <dbReference type="ARBA" id="ARBA00022723"/>
    </source>
</evidence>
<dbReference type="KEGG" id="rub:GBA63_16880"/>
<sequence>MGDPAGIGPEIIAKTFADPGFHERNHALIVGDVGMLRRAAELLGLSLKINEVREPEEAAFEPGTADVLQVGELPEDQPFGELDAKAGDAAFRYVERATELASAGRVAAIATAPLNKEAMHLAGHGYPGHTEILADLTGTQDYAMMLVTDELKVIHVSTHVSLKEAIERAQPERELAVIRLAHQSMRKLGVESPRVAVAGLNPHAGENGLFGKEDLEKIRPAVKAALNEGIDASGPWAPDTVMMRARQGHFDVVVVQYHDQGHIPIKLMGFDTGVNVTVGLPFFRTSVDHGTAFDIAGTGKADHASLEAALDLARRLAGAEERS</sequence>
<keyword evidence="2" id="KW-0479">Metal-binding</keyword>
<dbReference type="PANTHER" id="PTHR30004:SF6">
    <property type="entry name" value="D-THREONATE 4-PHOSPHATE DEHYDROGENASE"/>
    <property type="match status" value="1"/>
</dbReference>
<dbReference type="AlphaFoldDB" id="A0A6G8QFG0"/>
<dbReference type="EMBL" id="CP045119">
    <property type="protein sequence ID" value="QIN85235.1"/>
    <property type="molecule type" value="Genomic_DNA"/>
</dbReference>
<organism evidence="5 6">
    <name type="scientific">Rubrobacter tropicus</name>
    <dbReference type="NCBI Taxonomy" id="2653851"/>
    <lineage>
        <taxon>Bacteria</taxon>
        <taxon>Bacillati</taxon>
        <taxon>Actinomycetota</taxon>
        <taxon>Rubrobacteria</taxon>
        <taxon>Rubrobacterales</taxon>
        <taxon>Rubrobacteraceae</taxon>
        <taxon>Rubrobacter</taxon>
    </lineage>
</organism>
<dbReference type="InterPro" id="IPR005255">
    <property type="entry name" value="PdxA_fam"/>
</dbReference>
<dbReference type="Proteomes" id="UP000501452">
    <property type="component" value="Chromosome"/>
</dbReference>
<dbReference type="PANTHER" id="PTHR30004">
    <property type="entry name" value="4-HYDROXYTHREONINE-4-PHOSPHATE DEHYDROGENASE"/>
    <property type="match status" value="1"/>
</dbReference>
<evidence type="ECO:0000256" key="1">
    <source>
        <dbReference type="ARBA" id="ARBA00009464"/>
    </source>
</evidence>
<keyword evidence="3 5" id="KW-0560">Oxidoreductase</keyword>
<proteinExistence type="inferred from homology"/>
<dbReference type="EC" id="1.1.1.262" evidence="5"/>
<accession>A0A6G8QFG0</accession>
<protein>
    <submittedName>
        <fullName evidence="5">4-hydroxythreonine-4-phosphate dehydrogenase PdxA</fullName>
        <ecNumber evidence="5">1.1.1.262</ecNumber>
    </submittedName>
</protein>